<dbReference type="InterPro" id="IPR013096">
    <property type="entry name" value="Cupin_2"/>
</dbReference>
<dbReference type="EMBL" id="CAFBQF010000002">
    <property type="protein sequence ID" value="CAB5044269.1"/>
    <property type="molecule type" value="Genomic_DNA"/>
</dbReference>
<feature type="domain" description="Cupin type-2" evidence="2">
    <location>
        <begin position="261"/>
        <end position="323"/>
    </location>
</feature>
<dbReference type="SUPFAM" id="SSF51182">
    <property type="entry name" value="RmlC-like cupins"/>
    <property type="match status" value="1"/>
</dbReference>
<dbReference type="InterPro" id="IPR052535">
    <property type="entry name" value="Bacilysin_H2HPP_isomerase"/>
</dbReference>
<dbReference type="PANTHER" id="PTHR40112">
    <property type="entry name" value="H2HPP ISOMERASE"/>
    <property type="match status" value="1"/>
</dbReference>
<proteinExistence type="predicted"/>
<dbReference type="EMBL" id="CAFBMD010000001">
    <property type="protein sequence ID" value="CAB4887213.1"/>
    <property type="molecule type" value="Genomic_DNA"/>
</dbReference>
<dbReference type="EMBL" id="CAFBQA010000030">
    <property type="protein sequence ID" value="CAB5037948.1"/>
    <property type="molecule type" value="Genomic_DNA"/>
</dbReference>
<evidence type="ECO:0000313" key="7">
    <source>
        <dbReference type="EMBL" id="CAB5044269.1"/>
    </source>
</evidence>
<organism evidence="3">
    <name type="scientific">freshwater metagenome</name>
    <dbReference type="NCBI Taxonomy" id="449393"/>
    <lineage>
        <taxon>unclassified sequences</taxon>
        <taxon>metagenomes</taxon>
        <taxon>ecological metagenomes</taxon>
    </lineage>
</organism>
<feature type="region of interest" description="Disordered" evidence="1">
    <location>
        <begin position="152"/>
        <end position="186"/>
    </location>
</feature>
<dbReference type="AlphaFoldDB" id="A0A6J6NXM2"/>
<protein>
    <submittedName>
        <fullName evidence="3">Unannotated protein</fullName>
    </submittedName>
</protein>
<name>A0A6J6NXM2_9ZZZZ</name>
<dbReference type="EMBL" id="CAEZXW010000001">
    <property type="protein sequence ID" value="CAB4690692.1"/>
    <property type="molecule type" value="Genomic_DNA"/>
</dbReference>
<sequence length="348" mass="39097">MNKEPNLLDQIFALRDEQNKARKAGRLIVREEEATLETNRHSTMRWYVHPSFTDLVDHNTLFYRYEIPPMSATGVQHRQGNMVSYVLSGYGYTEVDGVRHPWEAGDVIGLPPRVFGLTYRHVNESNEIAKLVTAEPNLYEALGVEMGAGYNQVSDAPRTGELPPAPKKTATPAPPAGTSRSREGAEIITGRDDYERFLDRHHERAFRAIDGDIVIRGKSLSIQRTRQADSTWFLNSQTVGAPDNTAALQDWDVFMHHIREHTGEHSHQGGLLIYVVSGTGWTNVGDRKVVWKAGDLLLLPITEGGIPHQHFNDGDVETARWIAFIHRPMQDALGSVISLLMDLQEHSH</sequence>
<feature type="domain" description="Cupin type-2" evidence="2">
    <location>
        <begin position="66"/>
        <end position="133"/>
    </location>
</feature>
<accession>A0A6J6NXM2</accession>
<dbReference type="InterPro" id="IPR011051">
    <property type="entry name" value="RmlC_Cupin_sf"/>
</dbReference>
<evidence type="ECO:0000313" key="5">
    <source>
        <dbReference type="EMBL" id="CAB4887213.1"/>
    </source>
</evidence>
<evidence type="ECO:0000256" key="1">
    <source>
        <dbReference type="SAM" id="MobiDB-lite"/>
    </source>
</evidence>
<gene>
    <name evidence="3" type="ORF">UFOPK2593_00027</name>
    <name evidence="4" type="ORF">UFOPK2894_00070</name>
    <name evidence="5" type="ORF">UFOPK3492_00011</name>
    <name evidence="6" type="ORF">UFOPK4234_00711</name>
    <name evidence="7" type="ORF">UFOPK4295_00095</name>
</gene>
<evidence type="ECO:0000313" key="3">
    <source>
        <dbReference type="EMBL" id="CAB4690692.1"/>
    </source>
</evidence>
<evidence type="ECO:0000313" key="6">
    <source>
        <dbReference type="EMBL" id="CAB5037948.1"/>
    </source>
</evidence>
<reference evidence="3" key="1">
    <citation type="submission" date="2020-05" db="EMBL/GenBank/DDBJ databases">
        <authorList>
            <person name="Chiriac C."/>
            <person name="Salcher M."/>
            <person name="Ghai R."/>
            <person name="Kavagutti S V."/>
        </authorList>
    </citation>
    <scope>NUCLEOTIDE SEQUENCE</scope>
</reference>
<evidence type="ECO:0000259" key="2">
    <source>
        <dbReference type="Pfam" id="PF07883"/>
    </source>
</evidence>
<dbReference type="Gene3D" id="2.60.120.10">
    <property type="entry name" value="Jelly Rolls"/>
    <property type="match status" value="2"/>
</dbReference>
<dbReference type="InterPro" id="IPR014710">
    <property type="entry name" value="RmlC-like_jellyroll"/>
</dbReference>
<dbReference type="PANTHER" id="PTHR40112:SF1">
    <property type="entry name" value="H2HPP ISOMERASE"/>
    <property type="match status" value="1"/>
</dbReference>
<dbReference type="EMBL" id="CAEZZQ010000002">
    <property type="protein sequence ID" value="CAB4763961.1"/>
    <property type="molecule type" value="Genomic_DNA"/>
</dbReference>
<dbReference type="Pfam" id="PF07883">
    <property type="entry name" value="Cupin_2"/>
    <property type="match status" value="2"/>
</dbReference>
<evidence type="ECO:0000313" key="4">
    <source>
        <dbReference type="EMBL" id="CAB4763961.1"/>
    </source>
</evidence>